<dbReference type="GO" id="GO:0046914">
    <property type="term" value="F:transition metal ion binding"/>
    <property type="evidence" value="ECO:0007669"/>
    <property type="project" value="InterPro"/>
</dbReference>
<evidence type="ECO:0000256" key="1">
    <source>
        <dbReference type="ARBA" id="ARBA00023004"/>
    </source>
</evidence>
<feature type="domain" description="Ferrous iron transporter FeoA-like" evidence="2">
    <location>
        <begin position="1"/>
        <end position="70"/>
    </location>
</feature>
<dbReference type="SMART" id="SM00899">
    <property type="entry name" value="FeoA"/>
    <property type="match status" value="1"/>
</dbReference>
<dbReference type="EMBL" id="LZFO01000054">
    <property type="protein sequence ID" value="OFH99479.1"/>
    <property type="molecule type" value="Genomic_DNA"/>
</dbReference>
<dbReference type="SUPFAM" id="SSF50037">
    <property type="entry name" value="C-terminal domain of transcriptional repressors"/>
    <property type="match status" value="1"/>
</dbReference>
<proteinExistence type="predicted"/>
<evidence type="ECO:0000259" key="2">
    <source>
        <dbReference type="SMART" id="SM00899"/>
    </source>
</evidence>
<dbReference type="InterPro" id="IPR038157">
    <property type="entry name" value="FeoA_core_dom"/>
</dbReference>
<evidence type="ECO:0000313" key="3">
    <source>
        <dbReference type="EMBL" id="OFH99479.1"/>
    </source>
</evidence>
<dbReference type="AlphaFoldDB" id="A0A1E8EVE8"/>
<dbReference type="InterPro" id="IPR008988">
    <property type="entry name" value="Transcriptional_repressor_C"/>
</dbReference>
<dbReference type="RefSeq" id="WP_070111328.1">
    <property type="nucleotide sequence ID" value="NZ_LZFO01000054.1"/>
</dbReference>
<evidence type="ECO:0000313" key="4">
    <source>
        <dbReference type="Proteomes" id="UP000175744"/>
    </source>
</evidence>
<name>A0A1E8EVE8_9CLOT</name>
<dbReference type="OrthoDB" id="5984at2"/>
<dbReference type="STRING" id="1121290.CLAOCE_22310"/>
<sequence>MYFVNIGDEAIIKYIKDSGIAKQKLEALGLTPGTKITILSNNMNGSFVVYVRGCKLILGNSITSKIIVKVI</sequence>
<comment type="caution">
    <text evidence="3">The sequence shown here is derived from an EMBL/GenBank/DDBJ whole genome shotgun (WGS) entry which is preliminary data.</text>
</comment>
<keyword evidence="4" id="KW-1185">Reference proteome</keyword>
<dbReference type="InterPro" id="IPR007167">
    <property type="entry name" value="Fe-transptr_FeoA-like"/>
</dbReference>
<gene>
    <name evidence="3" type="ORF">CLOACE_22310</name>
</gene>
<accession>A0A1E8EVE8</accession>
<keyword evidence="1" id="KW-0408">Iron</keyword>
<dbReference type="Pfam" id="PF04023">
    <property type="entry name" value="FeoA"/>
    <property type="match status" value="1"/>
</dbReference>
<organism evidence="3 4">
    <name type="scientific">Clostridium acetireducens DSM 10703</name>
    <dbReference type="NCBI Taxonomy" id="1121290"/>
    <lineage>
        <taxon>Bacteria</taxon>
        <taxon>Bacillati</taxon>
        <taxon>Bacillota</taxon>
        <taxon>Clostridia</taxon>
        <taxon>Eubacteriales</taxon>
        <taxon>Clostridiaceae</taxon>
        <taxon>Clostridium</taxon>
    </lineage>
</organism>
<dbReference type="Proteomes" id="UP000175744">
    <property type="component" value="Unassembled WGS sequence"/>
</dbReference>
<protein>
    <submittedName>
        <fullName evidence="3">FeoA domain protein</fullName>
    </submittedName>
</protein>
<reference evidence="3 4" key="1">
    <citation type="submission" date="2016-06" db="EMBL/GenBank/DDBJ databases">
        <title>Genome sequence of Clostridium acetireducens DSM 10703.</title>
        <authorList>
            <person name="Poehlein A."/>
            <person name="Fluechter S."/>
            <person name="Duerre P."/>
            <person name="Daniel R."/>
        </authorList>
    </citation>
    <scope>NUCLEOTIDE SEQUENCE [LARGE SCALE GENOMIC DNA]</scope>
    <source>
        <strain evidence="3 4">DSM 10703</strain>
    </source>
</reference>
<dbReference type="Gene3D" id="2.30.30.90">
    <property type="match status" value="1"/>
</dbReference>